<organism evidence="1 2">
    <name type="scientific">Actinocorallia herbida</name>
    <dbReference type="NCBI Taxonomy" id="58109"/>
    <lineage>
        <taxon>Bacteria</taxon>
        <taxon>Bacillati</taxon>
        <taxon>Actinomycetota</taxon>
        <taxon>Actinomycetes</taxon>
        <taxon>Streptosporangiales</taxon>
        <taxon>Thermomonosporaceae</taxon>
        <taxon>Actinocorallia</taxon>
    </lineage>
</organism>
<dbReference type="SUPFAM" id="SSF55961">
    <property type="entry name" value="Bet v1-like"/>
    <property type="match status" value="1"/>
</dbReference>
<dbReference type="OrthoDB" id="5185789at2"/>
<evidence type="ECO:0000313" key="2">
    <source>
        <dbReference type="Proteomes" id="UP000272400"/>
    </source>
</evidence>
<dbReference type="Proteomes" id="UP000272400">
    <property type="component" value="Unassembled WGS sequence"/>
</dbReference>
<reference evidence="1 2" key="1">
    <citation type="submission" date="2018-11" db="EMBL/GenBank/DDBJ databases">
        <title>Sequencing the genomes of 1000 actinobacteria strains.</title>
        <authorList>
            <person name="Klenk H.-P."/>
        </authorList>
    </citation>
    <scope>NUCLEOTIDE SEQUENCE [LARGE SCALE GENOMIC DNA]</scope>
    <source>
        <strain evidence="1 2">DSM 44254</strain>
    </source>
</reference>
<sequence>MLQNATFSALTAAAPDRVFRHLAIAEAWPVWMRLPTKARRAVDGAPEPDGVGAVRAIFPVREQCVAYTQDEHYAYVMLFPRPIKGYRADVRLTPKGDGTLVEWNGQGAPYIPGTGPLVRGVLSFAARVLATLLVRHAARCEPGCPAHG</sequence>
<evidence type="ECO:0000313" key="1">
    <source>
        <dbReference type="EMBL" id="ROO90173.1"/>
    </source>
</evidence>
<proteinExistence type="predicted"/>
<protein>
    <submittedName>
        <fullName evidence="1">Polyketide cyclase/dehydrase/lipid transport protein</fullName>
    </submittedName>
</protein>
<dbReference type="EMBL" id="RJKE01000001">
    <property type="protein sequence ID" value="ROO90173.1"/>
    <property type="molecule type" value="Genomic_DNA"/>
</dbReference>
<dbReference type="AlphaFoldDB" id="A0A3N1D9G2"/>
<keyword evidence="2" id="KW-1185">Reference proteome</keyword>
<name>A0A3N1D9G2_9ACTN</name>
<dbReference type="Gene3D" id="3.30.530.20">
    <property type="match status" value="1"/>
</dbReference>
<dbReference type="CDD" id="cd07821">
    <property type="entry name" value="PYR_PYL_RCAR_like"/>
    <property type="match status" value="1"/>
</dbReference>
<dbReference type="InterPro" id="IPR019587">
    <property type="entry name" value="Polyketide_cyclase/dehydratase"/>
</dbReference>
<comment type="caution">
    <text evidence="1">The sequence shown here is derived from an EMBL/GenBank/DDBJ whole genome shotgun (WGS) entry which is preliminary data.</text>
</comment>
<accession>A0A3N1D9G2</accession>
<dbReference type="InterPro" id="IPR023393">
    <property type="entry name" value="START-like_dom_sf"/>
</dbReference>
<dbReference type="RefSeq" id="WP_123669161.1">
    <property type="nucleotide sequence ID" value="NZ_RJKE01000001.1"/>
</dbReference>
<gene>
    <name evidence="1" type="ORF">EDD29_7891</name>
</gene>
<dbReference type="Pfam" id="PF10604">
    <property type="entry name" value="Polyketide_cyc2"/>
    <property type="match status" value="1"/>
</dbReference>